<dbReference type="Proteomes" id="UP000504637">
    <property type="component" value="Unplaced"/>
</dbReference>
<accession>A0A6J3M5S2</accession>
<evidence type="ECO:0000256" key="1">
    <source>
        <dbReference type="PROSITE-ProRule" id="PRU00023"/>
    </source>
</evidence>
<evidence type="ECO:0000313" key="2">
    <source>
        <dbReference type="Proteomes" id="UP000504637"/>
    </source>
</evidence>
<gene>
    <name evidence="3" type="ORF">K489DRAFT_355429</name>
</gene>
<evidence type="ECO:0000313" key="3">
    <source>
        <dbReference type="RefSeq" id="XP_033460442.1"/>
    </source>
</evidence>
<dbReference type="OrthoDB" id="9995210at2759"/>
<dbReference type="GeneID" id="54360320"/>
<reference evidence="3" key="2">
    <citation type="submission" date="2020-04" db="EMBL/GenBank/DDBJ databases">
        <authorList>
            <consortium name="NCBI Genome Project"/>
        </authorList>
    </citation>
    <scope>NUCLEOTIDE SEQUENCE</scope>
    <source>
        <strain evidence="3">CBS 342.82</strain>
    </source>
</reference>
<keyword evidence="1" id="KW-0040">ANK repeat</keyword>
<evidence type="ECO:0008006" key="4">
    <source>
        <dbReference type="Google" id="ProtNLM"/>
    </source>
</evidence>
<dbReference type="PROSITE" id="PS50088">
    <property type="entry name" value="ANK_REPEAT"/>
    <property type="match status" value="1"/>
</dbReference>
<reference evidence="3" key="3">
    <citation type="submission" date="2025-08" db="UniProtKB">
        <authorList>
            <consortium name="RefSeq"/>
        </authorList>
    </citation>
    <scope>IDENTIFICATION</scope>
    <source>
        <strain evidence="3">CBS 342.82</strain>
    </source>
</reference>
<name>A0A6J3M5S2_9PEZI</name>
<proteinExistence type="predicted"/>
<protein>
    <recommendedName>
        <fullName evidence="4">Ankyrin</fullName>
    </recommendedName>
</protein>
<dbReference type="Pfam" id="PF12796">
    <property type="entry name" value="Ank_2"/>
    <property type="match status" value="1"/>
</dbReference>
<feature type="repeat" description="ANK" evidence="1">
    <location>
        <begin position="57"/>
        <end position="90"/>
    </location>
</feature>
<dbReference type="SUPFAM" id="SSF48403">
    <property type="entry name" value="Ankyrin repeat"/>
    <property type="match status" value="1"/>
</dbReference>
<dbReference type="Gene3D" id="1.25.40.20">
    <property type="entry name" value="Ankyrin repeat-containing domain"/>
    <property type="match status" value="1"/>
</dbReference>
<dbReference type="InterPro" id="IPR036770">
    <property type="entry name" value="Ankyrin_rpt-contain_sf"/>
</dbReference>
<dbReference type="AlphaFoldDB" id="A0A6J3M5S2"/>
<dbReference type="InterPro" id="IPR002110">
    <property type="entry name" value="Ankyrin_rpt"/>
</dbReference>
<reference evidence="3" key="1">
    <citation type="submission" date="2020-01" db="EMBL/GenBank/DDBJ databases">
        <authorList>
            <consortium name="DOE Joint Genome Institute"/>
            <person name="Haridas S."/>
            <person name="Albert R."/>
            <person name="Binder M."/>
            <person name="Bloem J."/>
            <person name="Labutti K."/>
            <person name="Salamov A."/>
            <person name="Andreopoulos B."/>
            <person name="Baker S.E."/>
            <person name="Barry K."/>
            <person name="Bills G."/>
            <person name="Bluhm B.H."/>
            <person name="Cannon C."/>
            <person name="Castanera R."/>
            <person name="Culley D.E."/>
            <person name="Daum C."/>
            <person name="Ezra D."/>
            <person name="Gonzalez J.B."/>
            <person name="Henrissat B."/>
            <person name="Kuo A."/>
            <person name="Liang C."/>
            <person name="Lipzen A."/>
            <person name="Lutzoni F."/>
            <person name="Magnuson J."/>
            <person name="Mondo S."/>
            <person name="Nolan M."/>
            <person name="Ohm R."/>
            <person name="Pangilinan J."/>
            <person name="Park H.-J."/>
            <person name="Ramirez L."/>
            <person name="Alfaro M."/>
            <person name="Sun H."/>
            <person name="Tritt A."/>
            <person name="Yoshinaga Y."/>
            <person name="Zwiers L.-H."/>
            <person name="Turgeon B.G."/>
            <person name="Goodwin S.B."/>
            <person name="Spatafora J.W."/>
            <person name="Crous P.W."/>
            <person name="Grigoriev I.V."/>
        </authorList>
    </citation>
    <scope>NUCLEOTIDE SEQUENCE</scope>
    <source>
        <strain evidence="3">CBS 342.82</strain>
    </source>
</reference>
<keyword evidence="2" id="KW-1185">Reference proteome</keyword>
<dbReference type="PRINTS" id="PR01415">
    <property type="entry name" value="ANKYRIN"/>
</dbReference>
<sequence length="184" mass="19937">MSRPAANEDDGASPREQLVEACRRNNTTLLNELLAAPPLSSQTDAIAHFLNTTTDPLGSSALHIAAQYGAYDVLDTILDQEGVEIDGQERREGDTCLHKAVRFANGLDKAEWPFGREVVDILVDAGCDPRIRNKAKLKPIDLVDPRHAELRDALKKAELTLIAGADAIVDDDDDRPDGPGSESD</sequence>
<dbReference type="RefSeq" id="XP_033460442.1">
    <property type="nucleotide sequence ID" value="XM_033602520.1"/>
</dbReference>
<dbReference type="SMART" id="SM00248">
    <property type="entry name" value="ANK"/>
    <property type="match status" value="2"/>
</dbReference>
<organism evidence="3">
    <name type="scientific">Dissoconium aciculare CBS 342.82</name>
    <dbReference type="NCBI Taxonomy" id="1314786"/>
    <lineage>
        <taxon>Eukaryota</taxon>
        <taxon>Fungi</taxon>
        <taxon>Dikarya</taxon>
        <taxon>Ascomycota</taxon>
        <taxon>Pezizomycotina</taxon>
        <taxon>Dothideomycetes</taxon>
        <taxon>Dothideomycetidae</taxon>
        <taxon>Mycosphaerellales</taxon>
        <taxon>Dissoconiaceae</taxon>
        <taxon>Dissoconium</taxon>
    </lineage>
</organism>